<dbReference type="FunFam" id="2.60.40.10:FF:000233">
    <property type="entry name" value="Myomesin 1"/>
    <property type="match status" value="1"/>
</dbReference>
<feature type="domain" description="Fibronectin type-III" evidence="7">
    <location>
        <begin position="674"/>
        <end position="781"/>
    </location>
</feature>
<dbReference type="FunFam" id="2.60.40.10:FF:000069">
    <property type="entry name" value="Alpha-protein kinase 3"/>
    <property type="match status" value="1"/>
</dbReference>
<keyword evidence="3" id="KW-0963">Cytoplasm</keyword>
<dbReference type="Pfam" id="PF00047">
    <property type="entry name" value="ig"/>
    <property type="match status" value="1"/>
</dbReference>
<dbReference type="PRINTS" id="PR00014">
    <property type="entry name" value="FNTYPEIII"/>
</dbReference>
<dbReference type="InterPro" id="IPR013783">
    <property type="entry name" value="Ig-like_fold"/>
</dbReference>
<keyword evidence="2" id="KW-0514">Muscle protein</keyword>
<dbReference type="PANTHER" id="PTHR13817">
    <property type="entry name" value="TITIN"/>
    <property type="match status" value="1"/>
</dbReference>
<evidence type="ECO:0000259" key="7">
    <source>
        <dbReference type="PROSITE" id="PS50853"/>
    </source>
</evidence>
<comment type="caution">
    <text evidence="8">The sequence shown here is derived from an EMBL/GenBank/DDBJ whole genome shotgun (WGS) entry which is preliminary data.</text>
</comment>
<dbReference type="FunFam" id="2.60.40.10:FF:000222">
    <property type="entry name" value="Myomesin 1"/>
    <property type="match status" value="1"/>
</dbReference>
<dbReference type="SMART" id="SM00060">
    <property type="entry name" value="FN3"/>
    <property type="match status" value="5"/>
</dbReference>
<dbReference type="EMBL" id="CAAE01015069">
    <property type="protein sequence ID" value="CAG12285.1"/>
    <property type="molecule type" value="Genomic_DNA"/>
</dbReference>
<dbReference type="SUPFAM" id="SSF48726">
    <property type="entry name" value="Immunoglobulin"/>
    <property type="match status" value="5"/>
</dbReference>
<dbReference type="PROSITE" id="PS50853">
    <property type="entry name" value="FN3"/>
    <property type="match status" value="5"/>
</dbReference>
<evidence type="ECO:0000256" key="4">
    <source>
        <dbReference type="ARBA" id="ARBA00022737"/>
    </source>
</evidence>
<dbReference type="FunFam" id="2.60.40.10:FF:002172">
    <property type="entry name" value="Myomesin 1a (skelemin)"/>
    <property type="match status" value="2"/>
</dbReference>
<feature type="domain" description="Fibronectin type-III" evidence="7">
    <location>
        <begin position="578"/>
        <end position="671"/>
    </location>
</feature>
<keyword evidence="2" id="KW-0787">Thick filament</keyword>
<feature type="domain" description="Ig-like" evidence="6">
    <location>
        <begin position="1399"/>
        <end position="1477"/>
    </location>
</feature>
<feature type="domain" description="Ig-like" evidence="6">
    <location>
        <begin position="1169"/>
        <end position="1259"/>
    </location>
</feature>
<evidence type="ECO:0000256" key="2">
    <source>
        <dbReference type="ARBA" id="ARBA00022433"/>
    </source>
</evidence>
<dbReference type="SMART" id="SM00408">
    <property type="entry name" value="IGc2"/>
    <property type="match status" value="4"/>
</dbReference>
<dbReference type="Pfam" id="PF07679">
    <property type="entry name" value="I-set"/>
    <property type="match status" value="4"/>
</dbReference>
<dbReference type="InterPro" id="IPR013098">
    <property type="entry name" value="Ig_I-set"/>
</dbReference>
<accession>Q4RH47</accession>
<dbReference type="InterPro" id="IPR003598">
    <property type="entry name" value="Ig_sub2"/>
</dbReference>
<organism evidence="8">
    <name type="scientific">Tetraodon nigroviridis</name>
    <name type="common">Spotted green pufferfish</name>
    <name type="synonym">Chelonodon nigroviridis</name>
    <dbReference type="NCBI Taxonomy" id="99883"/>
    <lineage>
        <taxon>Eukaryota</taxon>
        <taxon>Metazoa</taxon>
        <taxon>Chordata</taxon>
        <taxon>Craniata</taxon>
        <taxon>Vertebrata</taxon>
        <taxon>Euteleostomi</taxon>
        <taxon>Actinopterygii</taxon>
        <taxon>Neopterygii</taxon>
        <taxon>Teleostei</taxon>
        <taxon>Neoteleostei</taxon>
        <taxon>Acanthomorphata</taxon>
        <taxon>Eupercaria</taxon>
        <taxon>Tetraodontiformes</taxon>
        <taxon>Tetradontoidea</taxon>
        <taxon>Tetraodontidae</taxon>
        <taxon>Tetraodon</taxon>
    </lineage>
</organism>
<evidence type="ECO:0000256" key="5">
    <source>
        <dbReference type="ARBA" id="ARBA00023319"/>
    </source>
</evidence>
<evidence type="ECO:0000256" key="3">
    <source>
        <dbReference type="ARBA" id="ARBA00022490"/>
    </source>
</evidence>
<dbReference type="FunFam" id="2.60.40.10:FF:000029">
    <property type="entry name" value="Myomesin 1"/>
    <property type="match status" value="1"/>
</dbReference>
<feature type="domain" description="Fibronectin type-III" evidence="7">
    <location>
        <begin position="782"/>
        <end position="881"/>
    </location>
</feature>
<dbReference type="InterPro" id="IPR036179">
    <property type="entry name" value="Ig-like_dom_sf"/>
</dbReference>
<dbReference type="InterPro" id="IPR003961">
    <property type="entry name" value="FN3_dom"/>
</dbReference>
<dbReference type="InterPro" id="IPR003599">
    <property type="entry name" value="Ig_sub"/>
</dbReference>
<reference evidence="8" key="2">
    <citation type="submission" date="2004-02" db="EMBL/GenBank/DDBJ databases">
        <authorList>
            <consortium name="Genoscope"/>
            <consortium name="Whitehead Institute Centre for Genome Research"/>
        </authorList>
    </citation>
    <scope>NUCLEOTIDE SEQUENCE</scope>
</reference>
<comment type="subcellular location">
    <subcellularLocation>
        <location evidence="1">Cytoplasm</location>
    </subcellularLocation>
</comment>
<evidence type="ECO:0000313" key="8">
    <source>
        <dbReference type="EMBL" id="CAG12285.1"/>
    </source>
</evidence>
<evidence type="ECO:0000256" key="1">
    <source>
        <dbReference type="ARBA" id="ARBA00004496"/>
    </source>
</evidence>
<dbReference type="SUPFAM" id="SSF49265">
    <property type="entry name" value="Fibronectin type III"/>
    <property type="match status" value="3"/>
</dbReference>
<feature type="domain" description="Fibronectin type-III" evidence="7">
    <location>
        <begin position="477"/>
        <end position="572"/>
    </location>
</feature>
<dbReference type="GO" id="GO:0031430">
    <property type="term" value="C:M band"/>
    <property type="evidence" value="ECO:0007669"/>
    <property type="project" value="TreeGrafter"/>
</dbReference>
<dbReference type="OrthoDB" id="8776562at2759"/>
<evidence type="ECO:0000259" key="6">
    <source>
        <dbReference type="PROSITE" id="PS50835"/>
    </source>
</evidence>
<keyword evidence="4" id="KW-0677">Repeat</keyword>
<dbReference type="FunFam" id="2.60.40.10:FF:000197">
    <property type="entry name" value="Myomesin 1"/>
    <property type="match status" value="1"/>
</dbReference>
<dbReference type="SMART" id="SM00409">
    <property type="entry name" value="IG"/>
    <property type="match status" value="5"/>
</dbReference>
<feature type="domain" description="Ig-like" evidence="6">
    <location>
        <begin position="867"/>
        <end position="966"/>
    </location>
</feature>
<dbReference type="InterPro" id="IPR036116">
    <property type="entry name" value="FN3_sf"/>
</dbReference>
<dbReference type="InterPro" id="IPR007110">
    <property type="entry name" value="Ig-like_dom"/>
</dbReference>
<dbReference type="PROSITE" id="PS50835">
    <property type="entry name" value="IG_LIKE"/>
    <property type="match status" value="5"/>
</dbReference>
<dbReference type="KEGG" id="tng:GSTEN00034514G001"/>
<dbReference type="GO" id="GO:0045214">
    <property type="term" value="P:sarcomere organization"/>
    <property type="evidence" value="ECO:0007669"/>
    <property type="project" value="TreeGrafter"/>
</dbReference>
<feature type="domain" description="Ig-like" evidence="6">
    <location>
        <begin position="199"/>
        <end position="279"/>
    </location>
</feature>
<dbReference type="Gene3D" id="2.60.40.10">
    <property type="entry name" value="Immunoglobulins"/>
    <property type="match status" value="12"/>
</dbReference>
<name>Q4RH47_TETNG</name>
<feature type="domain" description="Fibronectin type-III" evidence="7">
    <location>
        <begin position="293"/>
        <end position="416"/>
    </location>
</feature>
<keyword evidence="5" id="KW-0393">Immunoglobulin domain</keyword>
<dbReference type="CDD" id="cd00063">
    <property type="entry name" value="FN3"/>
    <property type="match status" value="5"/>
</dbReference>
<dbReference type="InterPro" id="IPR013151">
    <property type="entry name" value="Immunoglobulin_dom"/>
</dbReference>
<dbReference type="Pfam" id="PF00041">
    <property type="entry name" value="fn3"/>
    <property type="match status" value="5"/>
</dbReference>
<feature type="domain" description="Ig-like" evidence="6">
    <location>
        <begin position="76"/>
        <end position="167"/>
    </location>
</feature>
<protein>
    <submittedName>
        <fullName evidence="8">(spotted green pufferfish) hypothetical protein</fullName>
    </submittedName>
</protein>
<dbReference type="CDD" id="cd00096">
    <property type="entry name" value="Ig"/>
    <property type="match status" value="1"/>
</dbReference>
<dbReference type="InterPro" id="IPR050964">
    <property type="entry name" value="Striated_Muscle_Regulatory"/>
</dbReference>
<gene>
    <name evidence="8" type="ORF">GSTENG00034514001</name>
</gene>
<reference evidence="8" key="1">
    <citation type="journal article" date="2004" name="Nature">
        <title>Genome duplication in the teleost fish Tetraodon nigroviridis reveals the early vertebrate proto-karyotype.</title>
        <authorList>
            <person name="Jaillon O."/>
            <person name="Aury J.-M."/>
            <person name="Brunet F."/>
            <person name="Petit J.-L."/>
            <person name="Stange-Thomann N."/>
            <person name="Mauceli E."/>
            <person name="Bouneau L."/>
            <person name="Fischer C."/>
            <person name="Ozouf-Costaz C."/>
            <person name="Bernot A."/>
            <person name="Nicaud S."/>
            <person name="Jaffe D."/>
            <person name="Fisher S."/>
            <person name="Lutfalla G."/>
            <person name="Dossat C."/>
            <person name="Segurens B."/>
            <person name="Dasilva C."/>
            <person name="Salanoubat M."/>
            <person name="Levy M."/>
            <person name="Boudet N."/>
            <person name="Castellano S."/>
            <person name="Anthouard V."/>
            <person name="Jubin C."/>
            <person name="Castelli V."/>
            <person name="Katinka M."/>
            <person name="Vacherie B."/>
            <person name="Biemont C."/>
            <person name="Skalli Z."/>
            <person name="Cattolico L."/>
            <person name="Poulain J."/>
            <person name="De Berardinis V."/>
            <person name="Cruaud C."/>
            <person name="Duprat S."/>
            <person name="Brottier P."/>
            <person name="Coutanceau J.-P."/>
            <person name="Gouzy J."/>
            <person name="Parra G."/>
            <person name="Lardier G."/>
            <person name="Chapple C."/>
            <person name="McKernan K.J."/>
            <person name="McEwan P."/>
            <person name="Bosak S."/>
            <person name="Kellis M."/>
            <person name="Volff J.-N."/>
            <person name="Guigo R."/>
            <person name="Zody M.C."/>
            <person name="Mesirov J."/>
            <person name="Lindblad-Toh K."/>
            <person name="Birren B."/>
            <person name="Nusbaum C."/>
            <person name="Kahn D."/>
            <person name="Robinson-Rechavi M."/>
            <person name="Laudet V."/>
            <person name="Schachter V."/>
            <person name="Quetier F."/>
            <person name="Saurin W."/>
            <person name="Scarpelli C."/>
            <person name="Wincker P."/>
            <person name="Lander E.S."/>
            <person name="Weissenbach J."/>
            <person name="Roest Crollius H."/>
        </authorList>
    </citation>
    <scope>NUCLEOTIDE SEQUENCE [LARGE SCALE GENOMIC DNA]</scope>
</reference>
<sequence length="1485" mass="165706">MEAQEEEVSEEGIQYVAMRNLFVREAREAVDVKVQKKTRTTRMRESAERVELSKDGLDEWVEFRRKMNPDSLTHPPEFIIKPRGQTVWEGQTLSLHCTVAGWPKPKIAWYKNNVLIDAKAHPEKYTAESTYNMHSLEIKNCSFTDTAQYSVSALNVKGEASYVATIVVKRYQEDAFCAEHGVTFLTTITDKFEVAFGTEGETVSLGCTVIVYPTVKNYQPEVVWYRDSVPLKPSKWVQTHWSGERAILTLVHLNKEDEGMYTLRVNTKSGYDSYSAYVFVRDADVEVEGVPVAPLDVCCHDANKDYVVVTWKQPAVEGSSSILGYYVDRWVRRTVGLLPWKTAVERCYVDLFHRPWARCEVGTQHWAQCNDVPVKYARFPVTGLVEGRSYVFRVRAVNKAGVSRPSRVSEAVVAMDPSDRARLRGRDITPGPAKFTETTPTSDIPNLFFSTAGPSAPWTGMIKFTEEDPTVGIIPGEPTDVVVTEATKSYVVLAWKPPVQRGHEGVMYYIEKCVSGTDSWQRVNTGMPVKSPRFAMFDLAEGKTYSFRVRCCNSAGVGEASVSTGEITVGDVLDLPAAPGNPVVIRNTNTSVVVTWGASKDVKHLVGYYIECSQTGTDIWMACNNKPVKETRFVCHGLTNGANYVFRVKAVNAAGYSPSSPDSEAVVVKAAISVPGKPTGVTLLEAVKDRMVLGWTAPANDGGATVRGYFVDYRTVKGDVVGKWHEMNHQALTTTSYKAENLKENVFYEFQVRAMNMAGLSKGSVPSAVLECKEWTITLPGAPVDLRVLEVRDTSVVLLWEPPAFCGRTPVNGYYVDLKEASAGEDGWKAVHEKVNRVKYLKVKGLKPDTSYVFRVRAQNLTGVGKPSATLGPVLAQTRAGTKEIYVDVDDDGVISMVFECSEMTESSEFIWSKNYQAITDTSRVTIVNERGRSRAIFNNPSLEDLGTFSCVATNTDGMSSSYTLTEEGKSHLSFVHLQNSKLVLEDSRLPRGRMFICASAVIGLNRLLDISHDKKFPVIPFKQEMGIELLEKGRVRLWTQVEKCTSACQVDYVFNDTILTQGKVGFGYKTKDLALSALPNQQQQNKRHTSDVPTFCAQKYSMNFDQSTGVIEMFMDSLQITDEGTFTFNLIDGKATGTTSLVLIGDEFRELQKKSEFERAEWIRKQGPHFVEYLGFAVTAECDVLLKCKIGNVRADTEIIWSKDNIEIAEDDEDAKKIEREDGELTFNIGKISKNDAGIYSVFLKDERGKDKSTFNLTDEGYQAVLNELFRVIANSASEIQVLSTEHGIILHSTVTYYHEEQRVGWLYKDAKIAASERVKSGVTEEQLWLQINEPTEKDKGKYTIDIFDGKDGVRRVFDLSGQAWEDAFEEFQRLKAAAIAERNRARVIGGLPDVVAIQEGKSLNLTGNVWGDPVPEVSWTKNEKELLSDDHYKLTYEHGKFASITIAAVTEADSGKYALLVKNKYGTEAGAFTVSVYNPEEEE</sequence>
<proteinExistence type="predicted"/>
<dbReference type="FunFam" id="2.60.40.10:FF:000124">
    <property type="entry name" value="Myomesin 1"/>
    <property type="match status" value="1"/>
</dbReference>
<dbReference type="FunFam" id="2.60.40.10:FF:000134">
    <property type="entry name" value="Myomesin 1"/>
    <property type="match status" value="1"/>
</dbReference>
<dbReference type="PANTHER" id="PTHR13817:SF16">
    <property type="entry name" value="MYOMESIN-1"/>
    <property type="match status" value="1"/>
</dbReference>
<feature type="non-terminal residue" evidence="8">
    <location>
        <position position="1485"/>
    </location>
</feature>
<dbReference type="GO" id="GO:0032982">
    <property type="term" value="C:myosin filament"/>
    <property type="evidence" value="ECO:0007669"/>
    <property type="project" value="UniProtKB-KW"/>
</dbReference>